<organism evidence="1 2">
    <name type="scientific">Syntrophobotulus glycolicus (strain DSM 8271 / FlGlyR)</name>
    <dbReference type="NCBI Taxonomy" id="645991"/>
    <lineage>
        <taxon>Bacteria</taxon>
        <taxon>Bacillati</taxon>
        <taxon>Bacillota</taxon>
        <taxon>Clostridia</taxon>
        <taxon>Eubacteriales</taxon>
        <taxon>Desulfitobacteriaceae</taxon>
        <taxon>Syntrophobotulus</taxon>
    </lineage>
</organism>
<dbReference type="EMBL" id="CP002547">
    <property type="protein sequence ID" value="ADY55661.1"/>
    <property type="molecule type" value="Genomic_DNA"/>
</dbReference>
<protein>
    <submittedName>
        <fullName evidence="1">Uncharacterized protein</fullName>
    </submittedName>
</protein>
<gene>
    <name evidence="1" type="ordered locus">Sgly_1356</name>
</gene>
<dbReference type="RefSeq" id="WP_013624531.1">
    <property type="nucleotide sequence ID" value="NC_015172.1"/>
</dbReference>
<sequence>MSNEFLCFLDKDDLQVNEGAAVALHNGVAERVIFYLMLSDDESRATLQNPDRLTGQQAMEILREHGESRLAGTTYLMVILPCGEAADSFIDCRSVRGIHFEADGWTPSEWTDLGTGDYAVLLTNPEVRVDVGYADSFRFCMDNIVSQAPPGITNFSVKLLNTGEGEDLIRTFELSKRPAALAIADFSPDRHGVAQSERVTFTWKAAAHREGIISPGAFRVGQGAAAFEHAVERSTEYRLQVQNAAASLSRRAPVYLVPLAVSRFEYDPQGELVRWCCRCARTVAYNGAETEARGEAALEPGQQQVKLLCRGHLLDIEETLYLPADYRKDGYLRKTVLQFPYYAVLRLRWRLAEGVSVRLSMGLLGDLISERQEGEFEYAAAKMPQLTAELQGPGQKAWRTILQKEGVLHL</sequence>
<dbReference type="Proteomes" id="UP000007488">
    <property type="component" value="Chromosome"/>
</dbReference>
<dbReference type="STRING" id="645991.Sgly_1356"/>
<reference evidence="2" key="2">
    <citation type="submission" date="2011-02" db="EMBL/GenBank/DDBJ databases">
        <title>The complete genome of Syntrophobotulus glycolicus DSM 8271.</title>
        <authorList>
            <person name="Lucas S."/>
            <person name="Copeland A."/>
            <person name="Lapidus A."/>
            <person name="Bruce D."/>
            <person name="Goodwin L."/>
            <person name="Pitluck S."/>
            <person name="Kyrpides N."/>
            <person name="Mavromatis K."/>
            <person name="Pagani I."/>
            <person name="Ivanova N."/>
            <person name="Mikhailova N."/>
            <person name="Chertkov O."/>
            <person name="Held B."/>
            <person name="Detter J.C."/>
            <person name="Tapia R."/>
            <person name="Han C."/>
            <person name="Land M."/>
            <person name="Hauser L."/>
            <person name="Markowitz V."/>
            <person name="Cheng J.-F."/>
            <person name="Hugenholtz P."/>
            <person name="Woyke T."/>
            <person name="Wu D."/>
            <person name="Spring S."/>
            <person name="Schroeder M."/>
            <person name="Brambilla E."/>
            <person name="Klenk H.-P."/>
            <person name="Eisen J.A."/>
        </authorList>
    </citation>
    <scope>NUCLEOTIDE SEQUENCE [LARGE SCALE GENOMIC DNA]</scope>
    <source>
        <strain evidence="2">DSM 8271 / FlGlyR</strain>
    </source>
</reference>
<keyword evidence="2" id="KW-1185">Reference proteome</keyword>
<evidence type="ECO:0000313" key="2">
    <source>
        <dbReference type="Proteomes" id="UP000007488"/>
    </source>
</evidence>
<evidence type="ECO:0000313" key="1">
    <source>
        <dbReference type="EMBL" id="ADY55661.1"/>
    </source>
</evidence>
<dbReference type="AlphaFoldDB" id="F0SVV5"/>
<reference evidence="1 2" key="1">
    <citation type="journal article" date="2011" name="Stand. Genomic Sci.">
        <title>Complete genome sequence of Syntrophobotulus glycolicus type strain (FlGlyR).</title>
        <authorList>
            <person name="Han C."/>
            <person name="Mwirichia R."/>
            <person name="Chertkov O."/>
            <person name="Held B."/>
            <person name="Lapidus A."/>
            <person name="Nolan M."/>
            <person name="Lucas S."/>
            <person name="Hammon N."/>
            <person name="Deshpande S."/>
            <person name="Cheng J.F."/>
            <person name="Tapia R."/>
            <person name="Goodwin L."/>
            <person name="Pitluck S."/>
            <person name="Huntemann M."/>
            <person name="Liolios K."/>
            <person name="Ivanova N."/>
            <person name="Pagani I."/>
            <person name="Mavromatis K."/>
            <person name="Ovchinikova G."/>
            <person name="Pati A."/>
            <person name="Chen A."/>
            <person name="Palaniappan K."/>
            <person name="Land M."/>
            <person name="Hauser L."/>
            <person name="Brambilla E.M."/>
            <person name="Rohde M."/>
            <person name="Spring S."/>
            <person name="Sikorski J."/>
            <person name="Goker M."/>
            <person name="Woyke T."/>
            <person name="Bristow J."/>
            <person name="Eisen J.A."/>
            <person name="Markowitz V."/>
            <person name="Hugenholtz P."/>
            <person name="Kyrpides N.C."/>
            <person name="Klenk H.P."/>
            <person name="Detter J.C."/>
        </authorList>
    </citation>
    <scope>NUCLEOTIDE SEQUENCE [LARGE SCALE GENOMIC DNA]</scope>
    <source>
        <strain evidence="2">DSM 8271 / FlGlyR</strain>
    </source>
</reference>
<name>F0SVV5_SYNGF</name>
<accession>F0SVV5</accession>
<dbReference type="eggNOG" id="ENOG5033J5U">
    <property type="taxonomic scope" value="Bacteria"/>
</dbReference>
<dbReference type="KEGG" id="sgy:Sgly_1356"/>
<dbReference type="HOGENOM" id="CLU_670706_0_0_9"/>
<proteinExistence type="predicted"/>